<dbReference type="PROSITE" id="PS50084">
    <property type="entry name" value="KH_TYPE_1"/>
    <property type="match status" value="1"/>
</dbReference>
<dbReference type="InterPro" id="IPR015946">
    <property type="entry name" value="KH_dom-like_a/b"/>
</dbReference>
<evidence type="ECO:0000256" key="1">
    <source>
        <dbReference type="ARBA" id="ARBA00022490"/>
    </source>
</evidence>
<keyword evidence="3" id="KW-0133">Cell shape</keyword>
<comment type="similarity">
    <text evidence="3">Belongs to the KhpA RNA-binding protein family.</text>
</comment>
<protein>
    <recommendedName>
        <fullName evidence="3">RNA-binding protein KhpA</fullName>
    </recommendedName>
    <alternativeName>
        <fullName evidence="3">KH-domain protein A</fullName>
    </alternativeName>
</protein>
<dbReference type="PANTHER" id="PTHR34654">
    <property type="entry name" value="UPF0109 PROTEIN SCO5592"/>
    <property type="match status" value="1"/>
</dbReference>
<dbReference type="RefSeq" id="WP_116552985.1">
    <property type="nucleotide sequence ID" value="NZ_QCZG01000001.1"/>
</dbReference>
<dbReference type="GO" id="GO:0005737">
    <property type="term" value="C:cytoplasm"/>
    <property type="evidence" value="ECO:0007669"/>
    <property type="project" value="UniProtKB-SubCell"/>
</dbReference>
<dbReference type="GO" id="GO:0009252">
    <property type="term" value="P:peptidoglycan biosynthetic process"/>
    <property type="evidence" value="ECO:0007669"/>
    <property type="project" value="UniProtKB-UniRule"/>
</dbReference>
<keyword evidence="3" id="KW-0143">Chaperone</keyword>
<keyword evidence="1 3" id="KW-0963">Cytoplasm</keyword>
<dbReference type="GO" id="GO:0008360">
    <property type="term" value="P:regulation of cell shape"/>
    <property type="evidence" value="ECO:0007669"/>
    <property type="project" value="UniProtKB-KW"/>
</dbReference>
<dbReference type="Pfam" id="PF13083">
    <property type="entry name" value="KH_KhpA-B"/>
    <property type="match status" value="1"/>
</dbReference>
<keyword evidence="5" id="KW-1185">Reference proteome</keyword>
<keyword evidence="2 3" id="KW-0694">RNA-binding</keyword>
<reference evidence="4 5" key="1">
    <citation type="submission" date="2018-04" db="EMBL/GenBank/DDBJ databases">
        <title>Camelliibacillus theae gen. nov., sp. nov., isolated from Pu'er tea.</title>
        <authorList>
            <person name="Niu L."/>
        </authorList>
    </citation>
    <scope>NUCLEOTIDE SEQUENCE [LARGE SCALE GENOMIC DNA]</scope>
    <source>
        <strain evidence="4 5">T8</strain>
    </source>
</reference>
<dbReference type="Gene3D" id="3.30.300.20">
    <property type="match status" value="1"/>
</dbReference>
<dbReference type="CDD" id="cd22533">
    <property type="entry name" value="KH-II_YlqC-like"/>
    <property type="match status" value="1"/>
</dbReference>
<comment type="caution">
    <text evidence="4">The sequence shown here is derived from an EMBL/GenBank/DDBJ whole genome shotgun (WGS) entry which is preliminary data.</text>
</comment>
<evidence type="ECO:0000256" key="3">
    <source>
        <dbReference type="HAMAP-Rule" id="MF_00088"/>
    </source>
</evidence>
<dbReference type="InterPro" id="IPR020627">
    <property type="entry name" value="KhpA"/>
</dbReference>
<dbReference type="HAMAP" id="MF_00088">
    <property type="entry name" value="KhpA"/>
    <property type="match status" value="1"/>
</dbReference>
<dbReference type="InterPro" id="IPR009019">
    <property type="entry name" value="KH_sf_prok-type"/>
</dbReference>
<dbReference type="Proteomes" id="UP000245998">
    <property type="component" value="Unassembled WGS sequence"/>
</dbReference>
<comment type="function">
    <text evidence="3">A probable RNA chaperone. Forms a complex with KhpB which binds to cellular RNA and controls its expression. Plays a role in peptidoglycan (PG) homeostasis and cell length regulation.</text>
</comment>
<dbReference type="OrthoDB" id="9812389at2"/>
<comment type="subunit">
    <text evidence="3">Forms a complex with KhpB.</text>
</comment>
<evidence type="ECO:0000256" key="2">
    <source>
        <dbReference type="ARBA" id="ARBA00022884"/>
    </source>
</evidence>
<accession>A0A2U1K7H1</accession>
<dbReference type="GO" id="GO:0071555">
    <property type="term" value="P:cell wall organization"/>
    <property type="evidence" value="ECO:0007669"/>
    <property type="project" value="UniProtKB-KW"/>
</dbReference>
<dbReference type="EMBL" id="QCZG01000001">
    <property type="protein sequence ID" value="PWA13481.1"/>
    <property type="molecule type" value="Genomic_DNA"/>
</dbReference>
<dbReference type="AlphaFoldDB" id="A0A2U1K7H1"/>
<sequence>MTELIETIVKPLVDYPDEVVVTKSMNEGLVTYSLSVHKNDMGKVIGKHGRTAKSIRSVVNAAGANRNERIHLEIV</sequence>
<dbReference type="GO" id="GO:0003723">
    <property type="term" value="F:RNA binding"/>
    <property type="evidence" value="ECO:0007669"/>
    <property type="project" value="UniProtKB-UniRule"/>
</dbReference>
<gene>
    <name evidence="3" type="primary">khpA</name>
    <name evidence="4" type="ORF">DCC39_00900</name>
</gene>
<keyword evidence="3" id="KW-0961">Cell wall biogenesis/degradation</keyword>
<comment type="subcellular location">
    <subcellularLocation>
        <location evidence="3">Cytoplasm</location>
    </subcellularLocation>
</comment>
<name>A0A2U1K7H1_9BACI</name>
<dbReference type="SUPFAM" id="SSF54814">
    <property type="entry name" value="Prokaryotic type KH domain (KH-domain type II)"/>
    <property type="match status" value="1"/>
</dbReference>
<organism evidence="4 5">
    <name type="scientific">Pueribacillus theae</name>
    <dbReference type="NCBI Taxonomy" id="2171751"/>
    <lineage>
        <taxon>Bacteria</taxon>
        <taxon>Bacillati</taxon>
        <taxon>Bacillota</taxon>
        <taxon>Bacilli</taxon>
        <taxon>Bacillales</taxon>
        <taxon>Bacillaceae</taxon>
        <taxon>Pueribacillus</taxon>
    </lineage>
</organism>
<evidence type="ECO:0000313" key="5">
    <source>
        <dbReference type="Proteomes" id="UP000245998"/>
    </source>
</evidence>
<dbReference type="PANTHER" id="PTHR34654:SF1">
    <property type="entry name" value="RNA-BINDING PROTEIN KHPA"/>
    <property type="match status" value="1"/>
</dbReference>
<proteinExistence type="inferred from homology"/>
<evidence type="ECO:0000313" key="4">
    <source>
        <dbReference type="EMBL" id="PWA13481.1"/>
    </source>
</evidence>